<feature type="region of interest" description="Disordered" evidence="1">
    <location>
        <begin position="33"/>
        <end position="109"/>
    </location>
</feature>
<organism evidence="3 4">
    <name type="scientific">Natronomonas pharaonis (strain ATCC 35678 / DSM 2160 / CIP 103997 / JCM 8858 / NBRC 14720 / NCIMB 2260 / Gabara)</name>
    <name type="common">Halobacterium pharaonis</name>
    <dbReference type="NCBI Taxonomy" id="348780"/>
    <lineage>
        <taxon>Archaea</taxon>
        <taxon>Methanobacteriati</taxon>
        <taxon>Methanobacteriota</taxon>
        <taxon>Stenosarchaea group</taxon>
        <taxon>Halobacteria</taxon>
        <taxon>Halobacteriales</taxon>
        <taxon>Natronomonadaceae</taxon>
        <taxon>Natronomonas</taxon>
    </lineage>
</organism>
<dbReference type="EMBL" id="CR936257">
    <property type="protein sequence ID" value="CAI49277.1"/>
    <property type="molecule type" value="Genomic_DNA"/>
</dbReference>
<proteinExistence type="predicted"/>
<dbReference type="Proteomes" id="UP000002698">
    <property type="component" value="Chromosome"/>
</dbReference>
<dbReference type="KEGG" id="nph:NP_2372A"/>
<reference evidence="3 4" key="1">
    <citation type="journal article" date="2005" name="Genome Res.">
        <title>Living with two extremes: conclusions from the genome sequence of Natronomonas pharaonis.</title>
        <authorList>
            <person name="Falb M."/>
            <person name="Pfeiffer F."/>
            <person name="Palm P."/>
            <person name="Rodewald K."/>
            <person name="Hickmann V."/>
            <person name="Tittor J."/>
            <person name="Oesterhelt D."/>
        </authorList>
    </citation>
    <scope>NUCLEOTIDE SEQUENCE [LARGE SCALE GENOMIC DNA]</scope>
    <source>
        <strain evidence="4">ATCC 35678 / DSM 2160 / CIP 103997 / JCM 8858 / NBRC 14720 / NCIMB 2260 / Gabara</strain>
    </source>
</reference>
<feature type="domain" description="DUF8009" evidence="2">
    <location>
        <begin position="9"/>
        <end position="138"/>
    </location>
</feature>
<protein>
    <recommendedName>
        <fullName evidence="2">DUF8009 domain-containing protein</fullName>
    </recommendedName>
</protein>
<dbReference type="OrthoDB" id="202616at2157"/>
<gene>
    <name evidence="3" type="ordered locus">NP_2372A</name>
</gene>
<feature type="compositionally biased region" description="Basic and acidic residues" evidence="1">
    <location>
        <begin position="89"/>
        <end position="100"/>
    </location>
</feature>
<name>A0A1U7EW33_NATPD</name>
<dbReference type="EnsemblBacteria" id="CAI49277">
    <property type="protein sequence ID" value="CAI49277"/>
    <property type="gene ID" value="NP_2372A"/>
</dbReference>
<evidence type="ECO:0000313" key="3">
    <source>
        <dbReference type="EMBL" id="CAI49277.1"/>
    </source>
</evidence>
<keyword evidence="4" id="KW-1185">Reference proteome</keyword>
<evidence type="ECO:0000259" key="2">
    <source>
        <dbReference type="Pfam" id="PF26033"/>
    </source>
</evidence>
<dbReference type="Pfam" id="PF26033">
    <property type="entry name" value="DUF8009"/>
    <property type="match status" value="1"/>
</dbReference>
<evidence type="ECO:0000256" key="1">
    <source>
        <dbReference type="SAM" id="MobiDB-lite"/>
    </source>
</evidence>
<dbReference type="AlphaFoldDB" id="A0A1U7EW33"/>
<dbReference type="eggNOG" id="arCOG04661">
    <property type="taxonomic scope" value="Archaea"/>
</dbReference>
<evidence type="ECO:0000313" key="4">
    <source>
        <dbReference type="Proteomes" id="UP000002698"/>
    </source>
</evidence>
<dbReference type="RefSeq" id="WP_011322903.1">
    <property type="nucleotide sequence ID" value="NC_007426.1"/>
</dbReference>
<sequence>MRKPRVTDDETHPAADIDAVVADPEDVAELLHREHTESDPLRSHGFRIDPPLEGDVRAEPHVQDGPVRHQGQAPQPIHLPPATFVANESGDHPNETHLEPPTEAPDEEWRSAVEEALISPVRVSFDDRTGNEVWVTARYESGDS</sequence>
<dbReference type="STRING" id="348780.NP_2372A"/>
<dbReference type="InterPro" id="IPR058322">
    <property type="entry name" value="DUF8009"/>
</dbReference>
<dbReference type="GeneID" id="3701427"/>
<accession>A0A1U7EW33</accession>
<feature type="compositionally biased region" description="Basic and acidic residues" evidence="1">
    <location>
        <begin position="33"/>
        <end position="42"/>
    </location>
</feature>
<dbReference type="HOGENOM" id="CLU_138335_0_0_2"/>